<dbReference type="NCBIfam" id="TIGR01484">
    <property type="entry name" value="HAD-SF-IIB"/>
    <property type="match status" value="1"/>
</dbReference>
<dbReference type="GO" id="GO:0000287">
    <property type="term" value="F:magnesium ion binding"/>
    <property type="evidence" value="ECO:0007669"/>
    <property type="project" value="TreeGrafter"/>
</dbReference>
<accession>A0A174JIF1</accession>
<dbReference type="PROSITE" id="PS01229">
    <property type="entry name" value="COF_2"/>
    <property type="match status" value="1"/>
</dbReference>
<dbReference type="InterPro" id="IPR023214">
    <property type="entry name" value="HAD_sf"/>
</dbReference>
<sequence>MIKIAFFDVDGTLLRLGHKELSANTAAALRQLHQNGIILCMATGRGYTGVPHFDGIDFDVLLTFNGSFVTKGNDIIFKNPINEYDKYQIISNLKQMNRAIAISNEHIIVTNGTDPDLEQYFAFGSEKLKIADNFDDISKTDIYQIMCSCQKDEHSQILSGAPHSQITAWWDKAVDIIPLNSGKGNAVAAVLRHYGFSKDEAIAFGDGHNDIEMLEAVGMGIAMGNAKDEVKAKADFVCKSVEDDGIYHYCIENKLIF</sequence>
<dbReference type="NCBIfam" id="TIGR00099">
    <property type="entry name" value="Cof-subfamily"/>
    <property type="match status" value="1"/>
</dbReference>
<name>A0A174JIF1_9FIRM</name>
<dbReference type="Pfam" id="PF08282">
    <property type="entry name" value="Hydrolase_3"/>
    <property type="match status" value="1"/>
</dbReference>
<reference evidence="1 2" key="1">
    <citation type="submission" date="2015-09" db="EMBL/GenBank/DDBJ databases">
        <authorList>
            <consortium name="Pathogen Informatics"/>
        </authorList>
    </citation>
    <scope>NUCLEOTIDE SEQUENCE [LARGE SCALE GENOMIC DNA]</scope>
    <source>
        <strain evidence="1 2">2789STDY5834884</strain>
    </source>
</reference>
<dbReference type="EMBL" id="CZAJ01000012">
    <property type="protein sequence ID" value="CUO99504.1"/>
    <property type="molecule type" value="Genomic_DNA"/>
</dbReference>
<protein>
    <submittedName>
        <fullName evidence="1">Putative bifunctional phosphatase/peptidyl-prolyl cis-trans isomerase</fullName>
    </submittedName>
</protein>
<dbReference type="InterPro" id="IPR000150">
    <property type="entry name" value="Cof"/>
</dbReference>
<dbReference type="SFLD" id="SFLDG01140">
    <property type="entry name" value="C2.B:_Phosphomannomutase_and_P"/>
    <property type="match status" value="1"/>
</dbReference>
<proteinExistence type="predicted"/>
<dbReference type="GO" id="GO:0005829">
    <property type="term" value="C:cytosol"/>
    <property type="evidence" value="ECO:0007669"/>
    <property type="project" value="TreeGrafter"/>
</dbReference>
<organism evidence="1 2">
    <name type="scientific">Agathobacter rectalis</name>
    <dbReference type="NCBI Taxonomy" id="39491"/>
    <lineage>
        <taxon>Bacteria</taxon>
        <taxon>Bacillati</taxon>
        <taxon>Bacillota</taxon>
        <taxon>Clostridia</taxon>
        <taxon>Lachnospirales</taxon>
        <taxon>Lachnospiraceae</taxon>
        <taxon>Agathobacter</taxon>
    </lineage>
</organism>
<dbReference type="RefSeq" id="WP_055273712.1">
    <property type="nucleotide sequence ID" value="NZ_CZAJ01000012.1"/>
</dbReference>
<dbReference type="InterPro" id="IPR036412">
    <property type="entry name" value="HAD-like_sf"/>
</dbReference>
<gene>
    <name evidence="1" type="ORF">ERS852497_01529</name>
</gene>
<dbReference type="SUPFAM" id="SSF56784">
    <property type="entry name" value="HAD-like"/>
    <property type="match status" value="1"/>
</dbReference>
<dbReference type="GO" id="GO:0016853">
    <property type="term" value="F:isomerase activity"/>
    <property type="evidence" value="ECO:0007669"/>
    <property type="project" value="UniProtKB-KW"/>
</dbReference>
<dbReference type="PANTHER" id="PTHR10000:SF25">
    <property type="entry name" value="PHOSPHATASE YKRA-RELATED"/>
    <property type="match status" value="1"/>
</dbReference>
<dbReference type="InterPro" id="IPR006379">
    <property type="entry name" value="HAD-SF_hydro_IIB"/>
</dbReference>
<dbReference type="Gene3D" id="3.40.50.1000">
    <property type="entry name" value="HAD superfamily/HAD-like"/>
    <property type="match status" value="1"/>
</dbReference>
<dbReference type="GO" id="GO:0016791">
    <property type="term" value="F:phosphatase activity"/>
    <property type="evidence" value="ECO:0007669"/>
    <property type="project" value="UniProtKB-ARBA"/>
</dbReference>
<evidence type="ECO:0000313" key="2">
    <source>
        <dbReference type="Proteomes" id="UP000095602"/>
    </source>
</evidence>
<keyword evidence="1" id="KW-0413">Isomerase</keyword>
<dbReference type="SFLD" id="SFLDS00003">
    <property type="entry name" value="Haloacid_Dehalogenase"/>
    <property type="match status" value="1"/>
</dbReference>
<dbReference type="AlphaFoldDB" id="A0A174JIF1"/>
<dbReference type="Proteomes" id="UP000095602">
    <property type="component" value="Unassembled WGS sequence"/>
</dbReference>
<evidence type="ECO:0000313" key="1">
    <source>
        <dbReference type="EMBL" id="CUO99504.1"/>
    </source>
</evidence>
<dbReference type="PANTHER" id="PTHR10000">
    <property type="entry name" value="PHOSPHOSERINE PHOSPHATASE"/>
    <property type="match status" value="1"/>
</dbReference>
<dbReference type="Gene3D" id="3.30.1240.10">
    <property type="match status" value="1"/>
</dbReference>